<protein>
    <submittedName>
        <fullName evidence="1">Uncharacterized protein</fullName>
    </submittedName>
</protein>
<dbReference type="EMBL" id="MOPA01000003">
    <property type="protein sequence ID" value="KAK1543173.1"/>
    <property type="molecule type" value="Genomic_DNA"/>
</dbReference>
<evidence type="ECO:0000313" key="1">
    <source>
        <dbReference type="EMBL" id="KAK1543173.1"/>
    </source>
</evidence>
<dbReference type="RefSeq" id="XP_060352298.1">
    <property type="nucleotide sequence ID" value="XM_060488092.1"/>
</dbReference>
<proteinExistence type="predicted"/>
<reference evidence="1 2" key="1">
    <citation type="submission" date="2016-10" db="EMBL/GenBank/DDBJ databases">
        <title>The genome sequence of Colletotrichum fioriniae PJ7.</title>
        <authorList>
            <person name="Baroncelli R."/>
        </authorList>
    </citation>
    <scope>NUCLEOTIDE SEQUENCE [LARGE SCALE GENOMIC DNA]</scope>
    <source>
        <strain evidence="1 2">IMI 384185</strain>
    </source>
</reference>
<dbReference type="GeneID" id="85371991"/>
<gene>
    <name evidence="1" type="ORF">CPAR01_03806</name>
</gene>
<accession>A0ABQ9SUK3</accession>
<name>A0ABQ9SUK3_9PEZI</name>
<dbReference type="Proteomes" id="UP001241169">
    <property type="component" value="Unassembled WGS sequence"/>
</dbReference>
<sequence>MVSNMQDAGGRPPIRDVAQDVLLVRYEVPPKSWQHLASGKLKVLSFVAAQEEKGETALSHARQVLLALLECPLWWKLPDVVEKELRIMARGSQVPQCSCMARANRDDSTLPASPGQYSSIRLLRNVPPA</sequence>
<keyword evidence="2" id="KW-1185">Reference proteome</keyword>
<organism evidence="1 2">
    <name type="scientific">Colletotrichum paranaense</name>
    <dbReference type="NCBI Taxonomy" id="1914294"/>
    <lineage>
        <taxon>Eukaryota</taxon>
        <taxon>Fungi</taxon>
        <taxon>Dikarya</taxon>
        <taxon>Ascomycota</taxon>
        <taxon>Pezizomycotina</taxon>
        <taxon>Sordariomycetes</taxon>
        <taxon>Hypocreomycetidae</taxon>
        <taxon>Glomerellales</taxon>
        <taxon>Glomerellaceae</taxon>
        <taxon>Colletotrichum</taxon>
        <taxon>Colletotrichum acutatum species complex</taxon>
    </lineage>
</organism>
<comment type="caution">
    <text evidence="1">The sequence shown here is derived from an EMBL/GenBank/DDBJ whole genome shotgun (WGS) entry which is preliminary data.</text>
</comment>
<evidence type="ECO:0000313" key="2">
    <source>
        <dbReference type="Proteomes" id="UP001241169"/>
    </source>
</evidence>